<proteinExistence type="inferred from homology"/>
<dbReference type="InterPro" id="IPR036013">
    <property type="entry name" value="Band_7/SPFH_dom_sf"/>
</dbReference>
<name>A0AAE1DKV8_9GAST</name>
<evidence type="ECO:0000256" key="1">
    <source>
        <dbReference type="RuleBase" id="RU366054"/>
    </source>
</evidence>
<reference evidence="2" key="1">
    <citation type="journal article" date="2023" name="G3 (Bethesda)">
        <title>A reference genome for the long-term kleptoplast-retaining sea slug Elysia crispata morphotype clarki.</title>
        <authorList>
            <person name="Eastman K.E."/>
            <person name="Pendleton A.L."/>
            <person name="Shaikh M.A."/>
            <person name="Suttiyut T."/>
            <person name="Ogas R."/>
            <person name="Tomko P."/>
            <person name="Gavelis G."/>
            <person name="Widhalm J.R."/>
            <person name="Wisecaver J.H."/>
        </authorList>
    </citation>
    <scope>NUCLEOTIDE SEQUENCE</scope>
    <source>
        <strain evidence="2">ECLA1</strain>
    </source>
</reference>
<dbReference type="GO" id="GO:0002090">
    <property type="term" value="P:regulation of receptor internalization"/>
    <property type="evidence" value="ECO:0007669"/>
    <property type="project" value="TreeGrafter"/>
</dbReference>
<protein>
    <submittedName>
        <fullName evidence="2">Uncharacterized protein</fullName>
    </submittedName>
</protein>
<dbReference type="Proteomes" id="UP001283361">
    <property type="component" value="Unassembled WGS sequence"/>
</dbReference>
<dbReference type="GO" id="GO:2000049">
    <property type="term" value="P:positive regulation of cell-cell adhesion mediated by cadherin"/>
    <property type="evidence" value="ECO:0007669"/>
    <property type="project" value="TreeGrafter"/>
</dbReference>
<dbReference type="PANTHER" id="PTHR13806">
    <property type="entry name" value="FLOTILLIN-RELATED"/>
    <property type="match status" value="1"/>
</dbReference>
<organism evidence="2 3">
    <name type="scientific">Elysia crispata</name>
    <name type="common">lettuce slug</name>
    <dbReference type="NCBI Taxonomy" id="231223"/>
    <lineage>
        <taxon>Eukaryota</taxon>
        <taxon>Metazoa</taxon>
        <taxon>Spiralia</taxon>
        <taxon>Lophotrochozoa</taxon>
        <taxon>Mollusca</taxon>
        <taxon>Gastropoda</taxon>
        <taxon>Heterobranchia</taxon>
        <taxon>Euthyneura</taxon>
        <taxon>Panpulmonata</taxon>
        <taxon>Sacoglossa</taxon>
        <taxon>Placobranchoidea</taxon>
        <taxon>Plakobranchidae</taxon>
        <taxon>Elysia</taxon>
    </lineage>
</organism>
<comment type="similarity">
    <text evidence="1">Belongs to the band 7/mec-2 family. Flotillin subfamily.</text>
</comment>
<accession>A0AAE1DKV8</accession>
<dbReference type="InterPro" id="IPR027705">
    <property type="entry name" value="Flotillin_fam"/>
</dbReference>
<dbReference type="GO" id="GO:0072659">
    <property type="term" value="P:protein localization to plasma membrane"/>
    <property type="evidence" value="ECO:0007669"/>
    <property type="project" value="TreeGrafter"/>
</dbReference>
<gene>
    <name evidence="2" type="ORF">RRG08_049032</name>
</gene>
<dbReference type="GO" id="GO:0070528">
    <property type="term" value="P:protein kinase C signaling"/>
    <property type="evidence" value="ECO:0007669"/>
    <property type="project" value="TreeGrafter"/>
</dbReference>
<dbReference type="GO" id="GO:0016600">
    <property type="term" value="C:flotillin complex"/>
    <property type="evidence" value="ECO:0007669"/>
    <property type="project" value="TreeGrafter"/>
</dbReference>
<dbReference type="GO" id="GO:1901890">
    <property type="term" value="P:positive regulation of cell junction assembly"/>
    <property type="evidence" value="ECO:0007669"/>
    <property type="project" value="TreeGrafter"/>
</dbReference>
<dbReference type="GO" id="GO:0002020">
    <property type="term" value="F:protease binding"/>
    <property type="evidence" value="ECO:0007669"/>
    <property type="project" value="TreeGrafter"/>
</dbReference>
<dbReference type="GO" id="GO:0045807">
    <property type="term" value="P:positive regulation of endocytosis"/>
    <property type="evidence" value="ECO:0007669"/>
    <property type="project" value="TreeGrafter"/>
</dbReference>
<keyword evidence="3" id="KW-1185">Reference proteome</keyword>
<evidence type="ECO:0000313" key="2">
    <source>
        <dbReference type="EMBL" id="KAK3774376.1"/>
    </source>
</evidence>
<dbReference type="GO" id="GO:0031410">
    <property type="term" value="C:cytoplasmic vesicle"/>
    <property type="evidence" value="ECO:0007669"/>
    <property type="project" value="TreeGrafter"/>
</dbReference>
<dbReference type="SUPFAM" id="SSF117892">
    <property type="entry name" value="Band 7/SPFH domain"/>
    <property type="match status" value="1"/>
</dbReference>
<dbReference type="EMBL" id="JAWDGP010003424">
    <property type="protein sequence ID" value="KAK3774376.1"/>
    <property type="molecule type" value="Genomic_DNA"/>
</dbReference>
<sequence length="111" mass="12209">MPFYTCGPNEVMIVSGCCQRRPQYVCGGRVYVLPCVQQIQRLSLNVMTLIIESSHIYTKLGVPVSVTGVAQVSATWEGQGKNKSISGTMGLSIAVDLKDCTIERMKRVVRQ</sequence>
<dbReference type="AlphaFoldDB" id="A0AAE1DKV8"/>
<evidence type="ECO:0000313" key="3">
    <source>
        <dbReference type="Proteomes" id="UP001283361"/>
    </source>
</evidence>
<dbReference type="Gene3D" id="3.30.479.30">
    <property type="entry name" value="Band 7 domain"/>
    <property type="match status" value="1"/>
</dbReference>
<comment type="caution">
    <text evidence="2">The sequence shown here is derived from an EMBL/GenBank/DDBJ whole genome shotgun (WGS) entry which is preliminary data.</text>
</comment>
<dbReference type="PANTHER" id="PTHR13806:SF46">
    <property type="entry name" value="FLOTILLIN-1-RELATED"/>
    <property type="match status" value="1"/>
</dbReference>